<evidence type="ECO:0000256" key="3">
    <source>
        <dbReference type="ARBA" id="ARBA00023242"/>
    </source>
</evidence>
<dbReference type="FunFam" id="3.40.605.10:FF:000001">
    <property type="entry name" value="Aldehyde dehydrogenase 1"/>
    <property type="match status" value="1"/>
</dbReference>
<reference evidence="10" key="1">
    <citation type="journal article" date="2020" name="Stud. Mycol.">
        <title>101 Dothideomycetes genomes: a test case for predicting lifestyles and emergence of pathogens.</title>
        <authorList>
            <person name="Haridas S."/>
            <person name="Albert R."/>
            <person name="Binder M."/>
            <person name="Bloem J."/>
            <person name="Labutti K."/>
            <person name="Salamov A."/>
            <person name="Andreopoulos B."/>
            <person name="Baker S."/>
            <person name="Barry K."/>
            <person name="Bills G."/>
            <person name="Bluhm B."/>
            <person name="Cannon C."/>
            <person name="Castanera R."/>
            <person name="Culley D."/>
            <person name="Daum C."/>
            <person name="Ezra D."/>
            <person name="Gonzalez J."/>
            <person name="Henrissat B."/>
            <person name="Kuo A."/>
            <person name="Liang C."/>
            <person name="Lipzen A."/>
            <person name="Lutzoni F."/>
            <person name="Magnuson J."/>
            <person name="Mondo S."/>
            <person name="Nolan M."/>
            <person name="Ohm R."/>
            <person name="Pangilinan J."/>
            <person name="Park H.-J."/>
            <person name="Ramirez L."/>
            <person name="Alfaro M."/>
            <person name="Sun H."/>
            <person name="Tritt A."/>
            <person name="Yoshinaga Y."/>
            <person name="Zwiers L.-H."/>
            <person name="Turgeon B."/>
            <person name="Goodwin S."/>
            <person name="Spatafora J."/>
            <person name="Crous P."/>
            <person name="Grigoriev I."/>
        </authorList>
    </citation>
    <scope>NUCLEOTIDE SEQUENCE</scope>
    <source>
        <strain evidence="10">CBS 122367</strain>
    </source>
</reference>
<dbReference type="InterPro" id="IPR007219">
    <property type="entry name" value="XnlR_reg_dom"/>
</dbReference>
<dbReference type="CDD" id="cd12148">
    <property type="entry name" value="fungal_TF_MHR"/>
    <property type="match status" value="1"/>
</dbReference>
<dbReference type="GO" id="GO:0004029">
    <property type="term" value="F:aldehyde dehydrogenase (NAD+) activity"/>
    <property type="evidence" value="ECO:0007669"/>
    <property type="project" value="UniProtKB-EC"/>
</dbReference>
<dbReference type="Proteomes" id="UP000799291">
    <property type="component" value="Unassembled WGS sequence"/>
</dbReference>
<dbReference type="InterPro" id="IPR016162">
    <property type="entry name" value="Ald_DH_N"/>
</dbReference>
<feature type="active site" evidence="6">
    <location>
        <position position="252"/>
    </location>
</feature>
<dbReference type="EC" id="1.2.1.3" evidence="4"/>
<accession>A0A6G1IDU3</accession>
<proteinExistence type="inferred from homology"/>
<feature type="region of interest" description="Disordered" evidence="8">
    <location>
        <begin position="559"/>
        <end position="590"/>
    </location>
</feature>
<dbReference type="PANTHER" id="PTHR11699">
    <property type="entry name" value="ALDEHYDE DEHYDROGENASE-RELATED"/>
    <property type="match status" value="1"/>
</dbReference>
<dbReference type="EMBL" id="MU005637">
    <property type="protein sequence ID" value="KAF2676268.1"/>
    <property type="molecule type" value="Genomic_DNA"/>
</dbReference>
<dbReference type="SUPFAM" id="SSF53720">
    <property type="entry name" value="ALDH-like"/>
    <property type="match status" value="1"/>
</dbReference>
<dbReference type="FunFam" id="3.40.309.10:FF:000012">
    <property type="entry name" value="Betaine aldehyde dehydrogenase"/>
    <property type="match status" value="1"/>
</dbReference>
<dbReference type="Pfam" id="PF04082">
    <property type="entry name" value="Fungal_trans"/>
    <property type="match status" value="1"/>
</dbReference>
<dbReference type="Gene3D" id="3.40.605.10">
    <property type="entry name" value="Aldehyde Dehydrogenase, Chain A, domain 1"/>
    <property type="match status" value="1"/>
</dbReference>
<organism evidence="10 11">
    <name type="scientific">Lentithecium fluviatile CBS 122367</name>
    <dbReference type="NCBI Taxonomy" id="1168545"/>
    <lineage>
        <taxon>Eukaryota</taxon>
        <taxon>Fungi</taxon>
        <taxon>Dikarya</taxon>
        <taxon>Ascomycota</taxon>
        <taxon>Pezizomycotina</taxon>
        <taxon>Dothideomycetes</taxon>
        <taxon>Pleosporomycetidae</taxon>
        <taxon>Pleosporales</taxon>
        <taxon>Massarineae</taxon>
        <taxon>Lentitheciaceae</taxon>
        <taxon>Lentithecium</taxon>
    </lineage>
</organism>
<dbReference type="GO" id="GO:0006351">
    <property type="term" value="P:DNA-templated transcription"/>
    <property type="evidence" value="ECO:0007669"/>
    <property type="project" value="InterPro"/>
</dbReference>
<evidence type="ECO:0000256" key="8">
    <source>
        <dbReference type="SAM" id="MobiDB-lite"/>
    </source>
</evidence>
<dbReference type="InterPro" id="IPR015590">
    <property type="entry name" value="Aldehyde_DH_dom"/>
</dbReference>
<evidence type="ECO:0000256" key="7">
    <source>
        <dbReference type="RuleBase" id="RU003345"/>
    </source>
</evidence>
<evidence type="ECO:0000259" key="9">
    <source>
        <dbReference type="SMART" id="SM00906"/>
    </source>
</evidence>
<dbReference type="InterPro" id="IPR029510">
    <property type="entry name" value="Ald_DH_CS_GLU"/>
</dbReference>
<comment type="similarity">
    <text evidence="1 7">Belongs to the aldehyde dehydrogenase family.</text>
</comment>
<dbReference type="InterPro" id="IPR016161">
    <property type="entry name" value="Ald_DH/histidinol_DH"/>
</dbReference>
<keyword evidence="11" id="KW-1185">Reference proteome</keyword>
<gene>
    <name evidence="10" type="ORF">K458DRAFT_322464</name>
</gene>
<dbReference type="InterPro" id="IPR016163">
    <property type="entry name" value="Ald_DH_C"/>
</dbReference>
<dbReference type="GO" id="GO:0003677">
    <property type="term" value="F:DNA binding"/>
    <property type="evidence" value="ECO:0007669"/>
    <property type="project" value="InterPro"/>
</dbReference>
<evidence type="ECO:0000256" key="6">
    <source>
        <dbReference type="PROSITE-ProRule" id="PRU10007"/>
    </source>
</evidence>
<evidence type="ECO:0000256" key="2">
    <source>
        <dbReference type="ARBA" id="ARBA00023002"/>
    </source>
</evidence>
<evidence type="ECO:0000313" key="10">
    <source>
        <dbReference type="EMBL" id="KAF2676268.1"/>
    </source>
</evidence>
<evidence type="ECO:0000313" key="11">
    <source>
        <dbReference type="Proteomes" id="UP000799291"/>
    </source>
</evidence>
<dbReference type="Gene3D" id="3.40.309.10">
    <property type="entry name" value="Aldehyde Dehydrogenase, Chain A, domain 2"/>
    <property type="match status" value="1"/>
</dbReference>
<keyword evidence="3" id="KW-0539">Nucleus</keyword>
<feature type="compositionally biased region" description="Acidic residues" evidence="8">
    <location>
        <begin position="574"/>
        <end position="586"/>
    </location>
</feature>
<comment type="catalytic activity">
    <reaction evidence="5">
        <text>an aldehyde + NAD(+) + H2O = a carboxylate + NADH + 2 H(+)</text>
        <dbReference type="Rhea" id="RHEA:16185"/>
        <dbReference type="ChEBI" id="CHEBI:15377"/>
        <dbReference type="ChEBI" id="CHEBI:15378"/>
        <dbReference type="ChEBI" id="CHEBI:17478"/>
        <dbReference type="ChEBI" id="CHEBI:29067"/>
        <dbReference type="ChEBI" id="CHEBI:57540"/>
        <dbReference type="ChEBI" id="CHEBI:57945"/>
        <dbReference type="EC" id="1.2.1.3"/>
    </reaction>
</comment>
<evidence type="ECO:0000256" key="5">
    <source>
        <dbReference type="ARBA" id="ARBA00049194"/>
    </source>
</evidence>
<feature type="domain" description="Xylanolytic transcriptional activator regulatory" evidence="9">
    <location>
        <begin position="798"/>
        <end position="873"/>
    </location>
</feature>
<evidence type="ECO:0000256" key="1">
    <source>
        <dbReference type="ARBA" id="ARBA00009986"/>
    </source>
</evidence>
<dbReference type="GO" id="GO:0008270">
    <property type="term" value="F:zinc ion binding"/>
    <property type="evidence" value="ECO:0007669"/>
    <property type="project" value="InterPro"/>
</dbReference>
<dbReference type="PROSITE" id="PS00687">
    <property type="entry name" value="ALDEHYDE_DEHYDR_GLU"/>
    <property type="match status" value="1"/>
</dbReference>
<dbReference type="OrthoDB" id="310895at2759"/>
<evidence type="ECO:0000256" key="4">
    <source>
        <dbReference type="ARBA" id="ARBA00024226"/>
    </source>
</evidence>
<protein>
    <recommendedName>
        <fullName evidence="4">aldehyde dehydrogenase (NAD(+))</fullName>
        <ecNumber evidence="4">1.2.1.3</ecNumber>
    </recommendedName>
</protein>
<sequence length="1162" mass="128266">MGLPEQIETRLFINGEFVESSNGKTFDIANPATLKLVAKVHEASEQDTDRAVAAAKEAFPSWSALSPDQRAPYFKKLAKLIRESNDELAALEAASMGKPVGTFFDAYACASKWDHYSEVGYSVQGTTSVQSPGFINMTLRQPYGVVAAIIPWNVPLLFLANKLCPALIVGNTVVLKSSEKAPLTSIKLATLVQKAGFPPGVINIITGFGNVSGSILSHHMDVRALSFTGSGRTGRIIQAAAAKSNLKQVYLELGGKSPAVIFDDADLEKAVAETAYSIQWNSGQVCMANSRVYVQDTISEKYIELFKEHFTEQVAIGDPLEKNVNHGPQADEAQHKTVLRYLEMGKQSGDLVLGGAAPSDREGYYIQPTIFTNTPEDATIMKEEVFGPVVNINVFKTEEEVLAKANNTEYGLYAAVYTKDISRALRFAKGLEAGTVAVNCTSPSLGKDMPFGGYKSSGSGREGEPHYSLDNFLETKTVADGGAAHVLEGIDLIPGPCRYCARTGASCQIATPRRKRPYYHVTEEEYQCSMRILEHFFPDRELNLATLREIAKDVVDGKIASPANSGQTRMPSAGEEDYQEDEDSPEGAEPAAEAVNDLHEPLGCMMKDSLGRYRYVGAHSEIPFNAAVCAMGSNVRRNPNIIASPKVGSYPPALPTPAPSVDSDSNNRFYLPRRELGDFYISRFLEDVHCTHWFYSIETFLYRVDNTYAGRAPTPSNSWMCSLYAIFAIGAANYEEPNGQSPLPAGSPAASDDRASADYITLAKQLIPIVYDEADLDSIRALAIMSIAMENLMSRTSSYLFMGASIQMAYSLGLHRDQAPESASAMEREQNRRIWWTLFTLDQEIASRGGSPTLIDERHLKISTPLPSEQATYGGKILYPGMHTPLAWQSTSVSLCRFKREIIQAVYTERSSNSRTISFSTISNLLVSLQKWLQLIPPHLKHDVPAPPTHKRSVAVLHLQYWGSTILLTRPFLLYLVLRHSTLASSKKIWFERMGKTCIDAAQKSIAILQQMAEDNTLSSLTAFDSTCFLRLVMIFILAYAHTKLPQYRTHIETSINLLRGMEQVGFCKMVTEETPLRLADLGITFTTVDSKDTNTGVLLDDDLIAQIWGNFDPNFMTPLQTQQSLDLAFDDNSPFDMMEFTSLDDSIVINSSQVYQNFDFR</sequence>
<dbReference type="AlphaFoldDB" id="A0A6G1IDU3"/>
<dbReference type="SMART" id="SM00906">
    <property type="entry name" value="Fungal_trans"/>
    <property type="match status" value="1"/>
</dbReference>
<keyword evidence="2 7" id="KW-0560">Oxidoreductase</keyword>
<dbReference type="Pfam" id="PF00171">
    <property type="entry name" value="Aldedh"/>
    <property type="match status" value="1"/>
</dbReference>
<name>A0A6G1IDU3_9PLEO</name>